<keyword evidence="3 6" id="KW-0812">Transmembrane</keyword>
<accession>A0A2G9YWF8</accession>
<evidence type="ECO:0000256" key="5">
    <source>
        <dbReference type="ARBA" id="ARBA00023136"/>
    </source>
</evidence>
<dbReference type="Pfam" id="PF09335">
    <property type="entry name" value="VTT_dom"/>
    <property type="match status" value="1"/>
</dbReference>
<sequence length="207" mass="23618">MIYQLLAIVSNFAIQTISALNYFGVIFLMALESACIPIPSEVIMPFSGFLVFEGKFSFWLVVFWGTMGNLIGSAIAYFIGFYGGRPLVEKYGKYILLSHSDLELAERWFQKYGSLSIFFSRILPVARTFISFPAGVAKMNFFKFSVYTTVGSAIWSVFLTYVGFFGGENWSKIEVYFKKFDWFIGILGILGIGWFIYHKLKLKNLKT</sequence>
<keyword evidence="5 6" id="KW-0472">Membrane</keyword>
<feature type="transmembrane region" description="Helical" evidence="6">
    <location>
        <begin position="180"/>
        <end position="197"/>
    </location>
</feature>
<comment type="caution">
    <text evidence="8">The sequence shown here is derived from an EMBL/GenBank/DDBJ whole genome shotgun (WGS) entry which is preliminary data.</text>
</comment>
<dbReference type="PANTHER" id="PTHR42709">
    <property type="entry name" value="ALKALINE PHOSPHATASE LIKE PROTEIN"/>
    <property type="match status" value="1"/>
</dbReference>
<proteinExistence type="predicted"/>
<dbReference type="InterPro" id="IPR032816">
    <property type="entry name" value="VTT_dom"/>
</dbReference>
<keyword evidence="4 6" id="KW-1133">Transmembrane helix</keyword>
<dbReference type="PANTHER" id="PTHR42709:SF6">
    <property type="entry name" value="UNDECAPRENYL PHOSPHATE TRANSPORTER A"/>
    <property type="match status" value="1"/>
</dbReference>
<dbReference type="AlphaFoldDB" id="A0A2G9YWF8"/>
<evidence type="ECO:0000313" key="8">
    <source>
        <dbReference type="EMBL" id="PIP23542.1"/>
    </source>
</evidence>
<dbReference type="EMBL" id="PCRP01000044">
    <property type="protein sequence ID" value="PIP23542.1"/>
    <property type="molecule type" value="Genomic_DNA"/>
</dbReference>
<evidence type="ECO:0000256" key="4">
    <source>
        <dbReference type="ARBA" id="ARBA00022989"/>
    </source>
</evidence>
<evidence type="ECO:0000256" key="2">
    <source>
        <dbReference type="ARBA" id="ARBA00022475"/>
    </source>
</evidence>
<feature type="transmembrane region" description="Helical" evidence="6">
    <location>
        <begin position="12"/>
        <end position="35"/>
    </location>
</feature>
<feature type="domain" description="VTT" evidence="7">
    <location>
        <begin position="38"/>
        <end position="163"/>
    </location>
</feature>
<feature type="transmembrane region" description="Helical" evidence="6">
    <location>
        <begin position="56"/>
        <end position="79"/>
    </location>
</feature>
<reference evidence="8 9" key="1">
    <citation type="submission" date="2017-09" db="EMBL/GenBank/DDBJ databases">
        <title>Depth-based differentiation of microbial function through sediment-hosted aquifers and enrichment of novel symbionts in the deep terrestrial subsurface.</title>
        <authorList>
            <person name="Probst A.J."/>
            <person name="Ladd B."/>
            <person name="Jarett J.K."/>
            <person name="Geller-Mcgrath D.E."/>
            <person name="Sieber C.M."/>
            <person name="Emerson J.B."/>
            <person name="Anantharaman K."/>
            <person name="Thomas B.C."/>
            <person name="Malmstrom R."/>
            <person name="Stieglmeier M."/>
            <person name="Klingl A."/>
            <person name="Woyke T."/>
            <person name="Ryan C.M."/>
            <person name="Banfield J.F."/>
        </authorList>
    </citation>
    <scope>NUCLEOTIDE SEQUENCE [LARGE SCALE GENOMIC DNA]</scope>
    <source>
        <strain evidence="8">CG23_combo_of_CG06-09_8_20_14_all_38_19</strain>
    </source>
</reference>
<dbReference type="Proteomes" id="UP000230273">
    <property type="component" value="Unassembled WGS sequence"/>
</dbReference>
<gene>
    <name evidence="8" type="ORF">COX36_02715</name>
</gene>
<comment type="subcellular location">
    <subcellularLocation>
        <location evidence="1">Cell membrane</location>
        <topology evidence="1">Multi-pass membrane protein</topology>
    </subcellularLocation>
</comment>
<keyword evidence="2" id="KW-1003">Cell membrane</keyword>
<name>A0A2G9YWF8_9BACT</name>
<evidence type="ECO:0000256" key="6">
    <source>
        <dbReference type="SAM" id="Phobius"/>
    </source>
</evidence>
<protein>
    <submittedName>
        <fullName evidence="8">Alkaline phosphatase</fullName>
    </submittedName>
</protein>
<dbReference type="GO" id="GO:0005886">
    <property type="term" value="C:plasma membrane"/>
    <property type="evidence" value="ECO:0007669"/>
    <property type="project" value="UniProtKB-SubCell"/>
</dbReference>
<evidence type="ECO:0000313" key="9">
    <source>
        <dbReference type="Proteomes" id="UP000230273"/>
    </source>
</evidence>
<evidence type="ECO:0000259" key="7">
    <source>
        <dbReference type="Pfam" id="PF09335"/>
    </source>
</evidence>
<organism evidence="8 9">
    <name type="scientific">Candidatus Nealsonbacteria bacterium CG23_combo_of_CG06-09_8_20_14_all_38_19</name>
    <dbReference type="NCBI Taxonomy" id="1974721"/>
    <lineage>
        <taxon>Bacteria</taxon>
        <taxon>Candidatus Nealsoniibacteriota</taxon>
    </lineage>
</organism>
<evidence type="ECO:0000256" key="1">
    <source>
        <dbReference type="ARBA" id="ARBA00004651"/>
    </source>
</evidence>
<feature type="transmembrane region" description="Helical" evidence="6">
    <location>
        <begin position="144"/>
        <end position="165"/>
    </location>
</feature>
<evidence type="ECO:0000256" key="3">
    <source>
        <dbReference type="ARBA" id="ARBA00022692"/>
    </source>
</evidence>
<dbReference type="InterPro" id="IPR051311">
    <property type="entry name" value="DedA_domain"/>
</dbReference>